<name>A0AAD7WXS7_9TELE</name>
<dbReference type="AlphaFoldDB" id="A0AAD7WXS7"/>
<protein>
    <submittedName>
        <fullName evidence="1">Uncharacterized protein</fullName>
    </submittedName>
</protein>
<evidence type="ECO:0000313" key="2">
    <source>
        <dbReference type="Proteomes" id="UP001221898"/>
    </source>
</evidence>
<gene>
    <name evidence="1" type="ORF">AAFF_G00105320</name>
</gene>
<dbReference type="Proteomes" id="UP001221898">
    <property type="component" value="Unassembled WGS sequence"/>
</dbReference>
<organism evidence="1 2">
    <name type="scientific">Aldrovandia affinis</name>
    <dbReference type="NCBI Taxonomy" id="143900"/>
    <lineage>
        <taxon>Eukaryota</taxon>
        <taxon>Metazoa</taxon>
        <taxon>Chordata</taxon>
        <taxon>Craniata</taxon>
        <taxon>Vertebrata</taxon>
        <taxon>Euteleostomi</taxon>
        <taxon>Actinopterygii</taxon>
        <taxon>Neopterygii</taxon>
        <taxon>Teleostei</taxon>
        <taxon>Notacanthiformes</taxon>
        <taxon>Halosauridae</taxon>
        <taxon>Aldrovandia</taxon>
    </lineage>
</organism>
<evidence type="ECO:0000313" key="1">
    <source>
        <dbReference type="EMBL" id="KAJ8412950.1"/>
    </source>
</evidence>
<comment type="caution">
    <text evidence="1">The sequence shown here is derived from an EMBL/GenBank/DDBJ whole genome shotgun (WGS) entry which is preliminary data.</text>
</comment>
<dbReference type="EMBL" id="JAINUG010000017">
    <property type="protein sequence ID" value="KAJ8412950.1"/>
    <property type="molecule type" value="Genomic_DNA"/>
</dbReference>
<sequence length="117" mass="13455">MAPLYTYPVTFLMLLKNYPRRYTLFKKGCSFKSRLPFPRLGCEMPNPHRALLGALRLRCPHARTFFRRSVLSLQPLRTVQKHRNNGRTLHPEAAMSHGSSALSQTARTVCFTEEPLP</sequence>
<keyword evidence="2" id="KW-1185">Reference proteome</keyword>
<accession>A0AAD7WXS7</accession>
<proteinExistence type="predicted"/>
<reference evidence="1" key="1">
    <citation type="journal article" date="2023" name="Science">
        <title>Genome structures resolve the early diversification of teleost fishes.</title>
        <authorList>
            <person name="Parey E."/>
            <person name="Louis A."/>
            <person name="Montfort J."/>
            <person name="Bouchez O."/>
            <person name="Roques C."/>
            <person name="Iampietro C."/>
            <person name="Lluch J."/>
            <person name="Castinel A."/>
            <person name="Donnadieu C."/>
            <person name="Desvignes T."/>
            <person name="Floi Bucao C."/>
            <person name="Jouanno E."/>
            <person name="Wen M."/>
            <person name="Mejri S."/>
            <person name="Dirks R."/>
            <person name="Jansen H."/>
            <person name="Henkel C."/>
            <person name="Chen W.J."/>
            <person name="Zahm M."/>
            <person name="Cabau C."/>
            <person name="Klopp C."/>
            <person name="Thompson A.W."/>
            <person name="Robinson-Rechavi M."/>
            <person name="Braasch I."/>
            <person name="Lecointre G."/>
            <person name="Bobe J."/>
            <person name="Postlethwait J.H."/>
            <person name="Berthelot C."/>
            <person name="Roest Crollius H."/>
            <person name="Guiguen Y."/>
        </authorList>
    </citation>
    <scope>NUCLEOTIDE SEQUENCE</scope>
    <source>
        <strain evidence="1">NC1722</strain>
    </source>
</reference>